<name>A0A5J6TDC4_9CAUD</name>
<dbReference type="EMBL" id="MN234170">
    <property type="protein sequence ID" value="QFG08921.1"/>
    <property type="molecule type" value="Genomic_DNA"/>
</dbReference>
<organism evidence="1 2">
    <name type="scientific">Mycobacterium phage MalagasyRose</name>
    <dbReference type="NCBI Taxonomy" id="2599870"/>
    <lineage>
        <taxon>Viruses</taxon>
        <taxon>Duplodnaviria</taxon>
        <taxon>Heunggongvirae</taxon>
        <taxon>Uroviricota</taxon>
        <taxon>Caudoviricetes</taxon>
        <taxon>Malagasyrosevirus</taxon>
        <taxon>Malagasyrosevirus malagasyrose</taxon>
    </lineage>
</organism>
<dbReference type="RefSeq" id="YP_010754945.1">
    <property type="nucleotide sequence ID" value="NC_073465.1"/>
</dbReference>
<evidence type="ECO:0000313" key="1">
    <source>
        <dbReference type="EMBL" id="QFG08921.1"/>
    </source>
</evidence>
<dbReference type="Proteomes" id="UP000326279">
    <property type="component" value="Segment"/>
</dbReference>
<accession>A0A5J6TDC4</accession>
<sequence length="76" mass="8010">MNAAEITTAAANLPALPTVCAASMLHAQGYRPTTAERAAITARADLFAALNMPTTVNVPVLDFRGARIGTLEFHRS</sequence>
<keyword evidence="2" id="KW-1185">Reference proteome</keyword>
<dbReference type="KEGG" id="vg:80019546"/>
<dbReference type="GeneID" id="80019546"/>
<evidence type="ECO:0000313" key="2">
    <source>
        <dbReference type="Proteomes" id="UP000326279"/>
    </source>
</evidence>
<reference evidence="1 2" key="1">
    <citation type="submission" date="2019-07" db="EMBL/GenBank/DDBJ databases">
        <authorList>
            <person name="Garlena R.A."/>
            <person name="Russell D.A."/>
            <person name="Pope W.H."/>
            <person name="Jacobs-Sera D."/>
            <person name="Hatfull G.F."/>
        </authorList>
    </citation>
    <scope>NUCLEOTIDE SEQUENCE [LARGE SCALE GENOMIC DNA]</scope>
</reference>
<gene>
    <name evidence="1" type="primary">73</name>
    <name evidence="1" type="ORF">PBI_MALAGASYROSE_73</name>
</gene>
<protein>
    <submittedName>
        <fullName evidence="1">Uncharacterized protein</fullName>
    </submittedName>
</protein>
<proteinExistence type="predicted"/>